<evidence type="ECO:0000256" key="6">
    <source>
        <dbReference type="ARBA" id="ARBA00022692"/>
    </source>
</evidence>
<keyword evidence="8" id="KW-1133">Transmembrane helix</keyword>
<keyword evidence="7" id="KW-0418">Kinase</keyword>
<dbReference type="SUPFAM" id="SSF47384">
    <property type="entry name" value="Homodimeric domain of signal transducing histidine kinase"/>
    <property type="match status" value="1"/>
</dbReference>
<protein>
    <recommendedName>
        <fullName evidence="3">histidine kinase</fullName>
        <ecNumber evidence="3">2.7.13.3</ecNumber>
    </recommendedName>
</protein>
<dbReference type="RefSeq" id="WP_377337360.1">
    <property type="nucleotide sequence ID" value="NZ_JBHLUE010000005.1"/>
</dbReference>
<dbReference type="GO" id="GO:0005524">
    <property type="term" value="F:ATP binding"/>
    <property type="evidence" value="ECO:0007669"/>
    <property type="project" value="UniProtKB-KW"/>
</dbReference>
<evidence type="ECO:0000256" key="5">
    <source>
        <dbReference type="ARBA" id="ARBA00022679"/>
    </source>
</evidence>
<dbReference type="PANTHER" id="PTHR45436">
    <property type="entry name" value="SENSOR HISTIDINE KINASE YKOH"/>
    <property type="match status" value="1"/>
</dbReference>
<evidence type="ECO:0000256" key="4">
    <source>
        <dbReference type="ARBA" id="ARBA00022553"/>
    </source>
</evidence>
<evidence type="ECO:0000256" key="2">
    <source>
        <dbReference type="ARBA" id="ARBA00004236"/>
    </source>
</evidence>
<evidence type="ECO:0000259" key="13">
    <source>
        <dbReference type="PROSITE" id="PS50885"/>
    </source>
</evidence>
<comment type="catalytic activity">
    <reaction evidence="1">
        <text>ATP + protein L-histidine = ADP + protein N-phospho-L-histidine.</text>
        <dbReference type="EC" id="2.7.13.3"/>
    </reaction>
</comment>
<reference evidence="14 15" key="1">
    <citation type="submission" date="2024-09" db="EMBL/GenBank/DDBJ databases">
        <authorList>
            <person name="Sun Q."/>
            <person name="Mori K."/>
        </authorList>
    </citation>
    <scope>NUCLEOTIDE SEQUENCE [LARGE SCALE GENOMIC DNA]</scope>
    <source>
        <strain evidence="14 15">TBRC 2205</strain>
    </source>
</reference>
<comment type="caution">
    <text evidence="14">The sequence shown here is derived from an EMBL/GenBank/DDBJ whole genome shotgun (WGS) entry which is preliminary data.</text>
</comment>
<dbReference type="PROSITE" id="PS50885">
    <property type="entry name" value="HAMP"/>
    <property type="match status" value="1"/>
</dbReference>
<dbReference type="PROSITE" id="PS50109">
    <property type="entry name" value="HIS_KIN"/>
    <property type="match status" value="1"/>
</dbReference>
<keyword evidence="11" id="KW-0732">Signal</keyword>
<dbReference type="Gene3D" id="3.30.565.10">
    <property type="entry name" value="Histidine kinase-like ATPase, C-terminal domain"/>
    <property type="match status" value="1"/>
</dbReference>
<keyword evidence="9" id="KW-0902">Two-component regulatory system</keyword>
<evidence type="ECO:0000256" key="11">
    <source>
        <dbReference type="SAM" id="SignalP"/>
    </source>
</evidence>
<dbReference type="SMART" id="SM00388">
    <property type="entry name" value="HisKA"/>
    <property type="match status" value="1"/>
</dbReference>
<dbReference type="Pfam" id="PF00512">
    <property type="entry name" value="HisKA"/>
    <property type="match status" value="1"/>
</dbReference>
<dbReference type="SMART" id="SM00304">
    <property type="entry name" value="HAMP"/>
    <property type="match status" value="1"/>
</dbReference>
<evidence type="ECO:0000256" key="7">
    <source>
        <dbReference type="ARBA" id="ARBA00022777"/>
    </source>
</evidence>
<gene>
    <name evidence="14" type="ORF">ACFFHU_09435</name>
</gene>
<dbReference type="Gene3D" id="6.10.340.10">
    <property type="match status" value="1"/>
</dbReference>
<feature type="chain" id="PRO_5045140568" description="histidine kinase" evidence="11">
    <location>
        <begin position="35"/>
        <end position="457"/>
    </location>
</feature>
<dbReference type="Gene3D" id="1.10.287.130">
    <property type="match status" value="1"/>
</dbReference>
<dbReference type="PANTHER" id="PTHR45436:SF5">
    <property type="entry name" value="SENSOR HISTIDINE KINASE TRCS"/>
    <property type="match status" value="1"/>
</dbReference>
<keyword evidence="4" id="KW-0597">Phosphoprotein</keyword>
<organism evidence="14 15">
    <name type="scientific">Plantactinospora siamensis</name>
    <dbReference type="NCBI Taxonomy" id="555372"/>
    <lineage>
        <taxon>Bacteria</taxon>
        <taxon>Bacillati</taxon>
        <taxon>Actinomycetota</taxon>
        <taxon>Actinomycetes</taxon>
        <taxon>Micromonosporales</taxon>
        <taxon>Micromonosporaceae</taxon>
        <taxon>Plantactinospora</taxon>
    </lineage>
</organism>
<keyword evidence="5" id="KW-0808">Transferase</keyword>
<evidence type="ECO:0000256" key="3">
    <source>
        <dbReference type="ARBA" id="ARBA00012438"/>
    </source>
</evidence>
<keyword evidence="14" id="KW-0547">Nucleotide-binding</keyword>
<dbReference type="EC" id="2.7.13.3" evidence="3"/>
<comment type="subcellular location">
    <subcellularLocation>
        <location evidence="2">Cell membrane</location>
    </subcellularLocation>
</comment>
<feature type="domain" description="Histidine kinase" evidence="12">
    <location>
        <begin position="241"/>
        <end position="453"/>
    </location>
</feature>
<sequence length="457" mass="47655">MTRRRRRSLRTRLTLLTAAAVTATALLVCALAFAALSNTLLRQADQELTALSRGPAGSIDPATIPGIPANPLDGPDIVRIQGRLPDGRTFAGPPDSTPLPFGAREQAVAEGSVSSARYTLSSPQGRFRVLVVRGADGATIQLARSLAGADATLRQVGALMVALVLGAAMLAGLAGRLTATTGLAPVHRLTGAATRIADTQDLAHPIPVDGDDEVARLGQAFNRMLTALGRSRQSQQELIENAAHELRTPMASVRTNVELLIHAGERLAGRDRAALLRDLDRQTVELSELVGDLVALARSAGVDEPAAPLDLAEVTTGAIDRARARTPYAEFSLSARPLPLVGQAAALERAVVNLLDNAVKFGPPDQVVEVAVRLGADGAAEISVADRAPTVPPEERERIFGRFHRLETSRSVPGSGLGLAIVAQTAAGHGGTATVRARHGGGNIFTLRLPTTSPGAD</sequence>
<dbReference type="Pfam" id="PF00672">
    <property type="entry name" value="HAMP"/>
    <property type="match status" value="1"/>
</dbReference>
<dbReference type="InterPro" id="IPR005467">
    <property type="entry name" value="His_kinase_dom"/>
</dbReference>
<dbReference type="Pfam" id="PF02518">
    <property type="entry name" value="HATPase_c"/>
    <property type="match status" value="1"/>
</dbReference>
<keyword evidence="6" id="KW-0812">Transmembrane</keyword>
<name>A0ABV6NUB1_9ACTN</name>
<dbReference type="EMBL" id="JBHLUE010000005">
    <property type="protein sequence ID" value="MFC0564361.1"/>
    <property type="molecule type" value="Genomic_DNA"/>
</dbReference>
<dbReference type="InterPro" id="IPR036097">
    <property type="entry name" value="HisK_dim/P_sf"/>
</dbReference>
<evidence type="ECO:0000256" key="10">
    <source>
        <dbReference type="ARBA" id="ARBA00023136"/>
    </source>
</evidence>
<keyword evidence="14" id="KW-0067">ATP-binding</keyword>
<evidence type="ECO:0000313" key="14">
    <source>
        <dbReference type="EMBL" id="MFC0564361.1"/>
    </source>
</evidence>
<dbReference type="InterPro" id="IPR050428">
    <property type="entry name" value="TCS_sensor_his_kinase"/>
</dbReference>
<feature type="signal peptide" evidence="11">
    <location>
        <begin position="1"/>
        <end position="34"/>
    </location>
</feature>
<proteinExistence type="predicted"/>
<dbReference type="CDD" id="cd06225">
    <property type="entry name" value="HAMP"/>
    <property type="match status" value="1"/>
</dbReference>
<dbReference type="InterPro" id="IPR003660">
    <property type="entry name" value="HAMP_dom"/>
</dbReference>
<evidence type="ECO:0000259" key="12">
    <source>
        <dbReference type="PROSITE" id="PS50109"/>
    </source>
</evidence>
<evidence type="ECO:0000313" key="15">
    <source>
        <dbReference type="Proteomes" id="UP001589894"/>
    </source>
</evidence>
<dbReference type="PRINTS" id="PR00344">
    <property type="entry name" value="BCTRLSENSOR"/>
</dbReference>
<dbReference type="Proteomes" id="UP001589894">
    <property type="component" value="Unassembled WGS sequence"/>
</dbReference>
<evidence type="ECO:0000256" key="8">
    <source>
        <dbReference type="ARBA" id="ARBA00022989"/>
    </source>
</evidence>
<dbReference type="InterPro" id="IPR003661">
    <property type="entry name" value="HisK_dim/P_dom"/>
</dbReference>
<feature type="domain" description="HAMP" evidence="13">
    <location>
        <begin position="180"/>
        <end position="233"/>
    </location>
</feature>
<dbReference type="InterPro" id="IPR003594">
    <property type="entry name" value="HATPase_dom"/>
</dbReference>
<dbReference type="CDD" id="cd00082">
    <property type="entry name" value="HisKA"/>
    <property type="match status" value="1"/>
</dbReference>
<dbReference type="SUPFAM" id="SSF158472">
    <property type="entry name" value="HAMP domain-like"/>
    <property type="match status" value="1"/>
</dbReference>
<accession>A0ABV6NUB1</accession>
<dbReference type="CDD" id="cd00075">
    <property type="entry name" value="HATPase"/>
    <property type="match status" value="1"/>
</dbReference>
<dbReference type="InterPro" id="IPR036890">
    <property type="entry name" value="HATPase_C_sf"/>
</dbReference>
<evidence type="ECO:0000256" key="9">
    <source>
        <dbReference type="ARBA" id="ARBA00023012"/>
    </source>
</evidence>
<dbReference type="SMART" id="SM00387">
    <property type="entry name" value="HATPase_c"/>
    <property type="match status" value="1"/>
</dbReference>
<keyword evidence="15" id="KW-1185">Reference proteome</keyword>
<dbReference type="InterPro" id="IPR004358">
    <property type="entry name" value="Sig_transdc_His_kin-like_C"/>
</dbReference>
<dbReference type="SUPFAM" id="SSF55874">
    <property type="entry name" value="ATPase domain of HSP90 chaperone/DNA topoisomerase II/histidine kinase"/>
    <property type="match status" value="1"/>
</dbReference>
<evidence type="ECO:0000256" key="1">
    <source>
        <dbReference type="ARBA" id="ARBA00000085"/>
    </source>
</evidence>
<keyword evidence="10" id="KW-0472">Membrane</keyword>